<comment type="caution">
    <text evidence="8">Lacks conserved residue(s) required for the propagation of feature annotation.</text>
</comment>
<evidence type="ECO:0000256" key="1">
    <source>
        <dbReference type="ARBA" id="ARBA00004613"/>
    </source>
</evidence>
<feature type="disulfide bond" evidence="8">
    <location>
        <begin position="228"/>
        <end position="243"/>
    </location>
</feature>
<dbReference type="Proteomes" id="UP000694425">
    <property type="component" value="Unplaced"/>
</dbReference>
<feature type="domain" description="TNFR-Cys" evidence="9">
    <location>
        <begin position="227"/>
        <end position="268"/>
    </location>
</feature>
<sequence length="417" mass="44916">MTGCLIKSLTLYQGLARGLGVLGRKIGASEWGPLHLVCTWARRGTALRGSRAWGSPADLVWGAPSQARSWPLFPSRLAPAEKEKGLPGEGGAVGVVTWLRTGTQRPLGGDEPSPKGVTRPVYIGHHCSPSLGVGWRWLGGRQCLGTLGTAGGRAAAPVRAMGTLERWGLPPWALAILLLALAAHAAGELTYLWRDVETQEWLRCRRCPPGTFVQRPCRRDSPTMCGACPPRHYTQFWNYLERCRYCNVICGEREEEARPCQATHNRACRCRPGFFAHAGFCLEHAPCPPGTGVAVPGTPSQNTQCRPCPPGTFSASSSRSEPCQPHRNCTALGLVLNVPGSSSRDALCTSCTGFPLSTVAPGGPGAEECERAVIDFVAFQDMSSKRLVRLWQALVGPEAWGPAAPRAGRAELQLRLR</sequence>
<dbReference type="GO" id="GO:0005576">
    <property type="term" value="C:extracellular region"/>
    <property type="evidence" value="ECO:0007669"/>
    <property type="project" value="UniProtKB-SubCell"/>
</dbReference>
<dbReference type="PANTHER" id="PTHR23097">
    <property type="entry name" value="TUMOR NECROSIS FACTOR RECEPTOR SUPERFAMILY MEMBER"/>
    <property type="match status" value="1"/>
</dbReference>
<dbReference type="SMART" id="SM00208">
    <property type="entry name" value="TNFR"/>
    <property type="match status" value="4"/>
</dbReference>
<dbReference type="Pfam" id="PF00020">
    <property type="entry name" value="TNFR_c6"/>
    <property type="match status" value="4"/>
</dbReference>
<evidence type="ECO:0000256" key="2">
    <source>
        <dbReference type="ARBA" id="ARBA00022525"/>
    </source>
</evidence>
<dbReference type="SUPFAM" id="SSF57586">
    <property type="entry name" value="TNF receptor-like"/>
    <property type="match status" value="2"/>
</dbReference>
<dbReference type="Gene3D" id="2.10.50.10">
    <property type="entry name" value="Tumor Necrosis Factor Receptor, subunit A, domain 2"/>
    <property type="match status" value="2"/>
</dbReference>
<organism evidence="10 11">
    <name type="scientific">Neovison vison</name>
    <name type="common">American mink</name>
    <name type="synonym">Mustela vison</name>
    <dbReference type="NCBI Taxonomy" id="452646"/>
    <lineage>
        <taxon>Eukaryota</taxon>
        <taxon>Metazoa</taxon>
        <taxon>Chordata</taxon>
        <taxon>Craniata</taxon>
        <taxon>Vertebrata</taxon>
        <taxon>Euteleostomi</taxon>
        <taxon>Mammalia</taxon>
        <taxon>Eutheria</taxon>
        <taxon>Laurasiatheria</taxon>
        <taxon>Carnivora</taxon>
        <taxon>Caniformia</taxon>
        <taxon>Musteloidea</taxon>
        <taxon>Mustelidae</taxon>
        <taxon>Mustelinae</taxon>
        <taxon>Neogale</taxon>
    </lineage>
</organism>
<keyword evidence="6 8" id="KW-1015">Disulfide bond</keyword>
<reference evidence="10" key="2">
    <citation type="submission" date="2025-09" db="UniProtKB">
        <authorList>
            <consortium name="Ensembl"/>
        </authorList>
    </citation>
    <scope>IDENTIFICATION</scope>
</reference>
<proteinExistence type="predicted"/>
<dbReference type="InterPro" id="IPR052459">
    <property type="entry name" value="TNFRSF_decoy_receptor"/>
</dbReference>
<dbReference type="PROSITE" id="PS50050">
    <property type="entry name" value="TNFR_NGFR_2"/>
    <property type="match status" value="2"/>
</dbReference>
<evidence type="ECO:0000256" key="3">
    <source>
        <dbReference type="ARBA" id="ARBA00022703"/>
    </source>
</evidence>
<evidence type="ECO:0000259" key="9">
    <source>
        <dbReference type="PROSITE" id="PS50050"/>
    </source>
</evidence>
<evidence type="ECO:0000256" key="8">
    <source>
        <dbReference type="PROSITE-ProRule" id="PRU00206"/>
    </source>
</evidence>
<reference evidence="10" key="1">
    <citation type="submission" date="2025-08" db="UniProtKB">
        <authorList>
            <consortium name="Ensembl"/>
        </authorList>
    </citation>
    <scope>IDENTIFICATION</scope>
</reference>
<dbReference type="PANTHER" id="PTHR23097:SF116">
    <property type="entry name" value="TUMOR NECROSIS FACTOR RECEPTOR SUPERFAMILY MEMBER 6B"/>
    <property type="match status" value="1"/>
</dbReference>
<feature type="disulfide bond" evidence="8">
    <location>
        <begin position="250"/>
        <end position="268"/>
    </location>
</feature>
<dbReference type="InterPro" id="IPR034023">
    <property type="entry name" value="TNFRSF6B_N"/>
</dbReference>
<dbReference type="GeneTree" id="ENSGT00940000162635"/>
<keyword evidence="11" id="KW-1185">Reference proteome</keyword>
<dbReference type="GO" id="GO:0006915">
    <property type="term" value="P:apoptotic process"/>
    <property type="evidence" value="ECO:0007669"/>
    <property type="project" value="UniProtKB-KW"/>
</dbReference>
<dbReference type="CDD" id="cd10575">
    <property type="entry name" value="TNFRSF6B"/>
    <property type="match status" value="1"/>
</dbReference>
<evidence type="ECO:0000313" key="11">
    <source>
        <dbReference type="Proteomes" id="UP000694425"/>
    </source>
</evidence>
<name>A0A8C7BPW6_NEOVI</name>
<evidence type="ECO:0000256" key="4">
    <source>
        <dbReference type="ARBA" id="ARBA00022729"/>
    </source>
</evidence>
<evidence type="ECO:0000256" key="5">
    <source>
        <dbReference type="ARBA" id="ARBA00022737"/>
    </source>
</evidence>
<keyword evidence="2" id="KW-0964">Secreted</keyword>
<feature type="disulfide bond" evidence="8">
    <location>
        <begin position="308"/>
        <end position="323"/>
    </location>
</feature>
<dbReference type="InterPro" id="IPR001368">
    <property type="entry name" value="TNFR/NGFR_Cys_rich_reg"/>
</dbReference>
<evidence type="ECO:0000256" key="7">
    <source>
        <dbReference type="ARBA" id="ARBA00023180"/>
    </source>
</evidence>
<evidence type="ECO:0000313" key="10">
    <source>
        <dbReference type="Ensembl" id="ENSNVIP00000024778.1"/>
    </source>
</evidence>
<accession>A0A8C7BPW6</accession>
<evidence type="ECO:0000256" key="6">
    <source>
        <dbReference type="ARBA" id="ARBA00023157"/>
    </source>
</evidence>
<keyword evidence="3" id="KW-0053">Apoptosis</keyword>
<keyword evidence="4" id="KW-0732">Signal</keyword>
<feature type="repeat" description="TNFR-Cys" evidence="8">
    <location>
        <begin position="307"/>
        <end position="348"/>
    </location>
</feature>
<keyword evidence="5" id="KW-0677">Repeat</keyword>
<dbReference type="Ensembl" id="ENSNVIT00000028752.1">
    <property type="protein sequence ID" value="ENSNVIP00000024778.1"/>
    <property type="gene ID" value="ENSNVIG00000019199.1"/>
</dbReference>
<dbReference type="FunFam" id="2.10.50.10:FF:000014">
    <property type="entry name" value="Tumor necrosis factor receptor superfamily member 11B"/>
    <property type="match status" value="1"/>
</dbReference>
<dbReference type="AlphaFoldDB" id="A0A8C7BPW6"/>
<keyword evidence="7" id="KW-0325">Glycoprotein</keyword>
<comment type="subcellular location">
    <subcellularLocation>
        <location evidence="1">Secreted</location>
    </subcellularLocation>
</comment>
<feature type="repeat" description="TNFR-Cys" evidence="8">
    <location>
        <begin position="227"/>
        <end position="268"/>
    </location>
</feature>
<feature type="domain" description="TNFR-Cys" evidence="9">
    <location>
        <begin position="307"/>
        <end position="348"/>
    </location>
</feature>
<protein>
    <recommendedName>
        <fullName evidence="9">TNFR-Cys domain-containing protein</fullName>
    </recommendedName>
</protein>